<sequence>MLRLGRGLRRLGSGRGAGDSGRLPLSAEMPKKAGATSKGKSQTKEPETPLPPLGPVAVDPKGCVTVAIHAKPGSKQNAVTDLTPEAVSVAIAAPPSEGEANAELCRYLSKVLKLRKSDVVLEKANQLQREKLHPVEHYKEGSFEIQNHARSLTRSLFPIWFQELKLYSEL</sequence>
<name>A0ABI7ZZY8_FELCA</name>
<accession>A0ABI7ZZY8</accession>
<dbReference type="GeneTree" id="ENSGT00390000012420"/>
<protein>
    <submittedName>
        <fullName evidence="3">Uncharacterized protein</fullName>
    </submittedName>
</protein>
<dbReference type="NCBIfam" id="TIGR00251">
    <property type="entry name" value="DUF167 family protein"/>
    <property type="match status" value="1"/>
</dbReference>
<reference evidence="3 4" key="1">
    <citation type="submission" date="2021-02" db="EMBL/GenBank/DDBJ databases">
        <title>Safari Cat Assemblies.</title>
        <authorList>
            <person name="Bredemeyer K.R."/>
            <person name="Murphy W.J."/>
        </authorList>
    </citation>
    <scope>NUCLEOTIDE SEQUENCE [LARGE SCALE GENOMIC DNA]</scope>
</reference>
<evidence type="ECO:0000313" key="4">
    <source>
        <dbReference type="Proteomes" id="UP000823872"/>
    </source>
</evidence>
<dbReference type="PANTHER" id="PTHR13420">
    <property type="entry name" value="UPF0235 PROTEIN C15ORF40"/>
    <property type="match status" value="1"/>
</dbReference>
<dbReference type="Proteomes" id="UP000823872">
    <property type="component" value="Chromosome B3"/>
</dbReference>
<dbReference type="SMART" id="SM01152">
    <property type="entry name" value="DUF167"/>
    <property type="match status" value="1"/>
</dbReference>
<dbReference type="Ensembl" id="ENSFCTT00005074583.1">
    <property type="protein sequence ID" value="ENSFCTP00005052558.1"/>
    <property type="gene ID" value="ENSFCTG00005026321.1"/>
</dbReference>
<dbReference type="Pfam" id="PF02594">
    <property type="entry name" value="DUF167"/>
    <property type="match status" value="1"/>
</dbReference>
<gene>
    <name evidence="3" type="primary">C15orf40</name>
</gene>
<keyword evidence="4" id="KW-1185">Reference proteome</keyword>
<organism evidence="3 4">
    <name type="scientific">Felis catus</name>
    <name type="common">Cat</name>
    <name type="synonym">Felis silvestris catus</name>
    <dbReference type="NCBI Taxonomy" id="9685"/>
    <lineage>
        <taxon>Eukaryota</taxon>
        <taxon>Metazoa</taxon>
        <taxon>Chordata</taxon>
        <taxon>Craniata</taxon>
        <taxon>Vertebrata</taxon>
        <taxon>Euteleostomi</taxon>
        <taxon>Mammalia</taxon>
        <taxon>Eutheria</taxon>
        <taxon>Laurasiatheria</taxon>
        <taxon>Carnivora</taxon>
        <taxon>Feliformia</taxon>
        <taxon>Felidae</taxon>
        <taxon>Felinae</taxon>
        <taxon>Felis</taxon>
    </lineage>
</organism>
<dbReference type="PANTHER" id="PTHR13420:SF7">
    <property type="entry name" value="UPF0235 PROTEIN C15ORF40"/>
    <property type="match status" value="1"/>
</dbReference>
<dbReference type="Gene3D" id="3.30.1200.10">
    <property type="entry name" value="YggU-like"/>
    <property type="match status" value="1"/>
</dbReference>
<evidence type="ECO:0000256" key="2">
    <source>
        <dbReference type="SAM" id="MobiDB-lite"/>
    </source>
</evidence>
<dbReference type="InterPro" id="IPR003746">
    <property type="entry name" value="DUF167"/>
</dbReference>
<feature type="region of interest" description="Disordered" evidence="2">
    <location>
        <begin position="1"/>
        <end position="56"/>
    </location>
</feature>
<dbReference type="SUPFAM" id="SSF69786">
    <property type="entry name" value="YggU-like"/>
    <property type="match status" value="1"/>
</dbReference>
<evidence type="ECO:0000313" key="3">
    <source>
        <dbReference type="Ensembl" id="ENSFCTP00005052558.1"/>
    </source>
</evidence>
<dbReference type="InterPro" id="IPR036591">
    <property type="entry name" value="YggU-like_sf"/>
</dbReference>
<reference evidence="3" key="3">
    <citation type="submission" date="2025-09" db="UniProtKB">
        <authorList>
            <consortium name="Ensembl"/>
        </authorList>
    </citation>
    <scope>IDENTIFICATION</scope>
    <source>
        <strain evidence="3">breed Abyssinian</strain>
    </source>
</reference>
<reference evidence="3" key="2">
    <citation type="submission" date="2025-08" db="UniProtKB">
        <authorList>
            <consortium name="Ensembl"/>
        </authorList>
    </citation>
    <scope>IDENTIFICATION</scope>
    <source>
        <strain evidence="3">breed Abyssinian</strain>
    </source>
</reference>
<proteinExistence type="inferred from homology"/>
<comment type="similarity">
    <text evidence="1">Belongs to the UPF0235 family.</text>
</comment>
<evidence type="ECO:0000256" key="1">
    <source>
        <dbReference type="ARBA" id="ARBA00010364"/>
    </source>
</evidence>